<reference evidence="2" key="1">
    <citation type="submission" date="2020-10" db="EMBL/GenBank/DDBJ databases">
        <title>High-Quality Genome Resource of Clonostachys rosea strain S41 by Oxford Nanopore Long-Read Sequencing.</title>
        <authorList>
            <person name="Wang H."/>
        </authorList>
    </citation>
    <scope>NUCLEOTIDE SEQUENCE</scope>
    <source>
        <strain evidence="2">S41</strain>
    </source>
</reference>
<proteinExistence type="predicted"/>
<protein>
    <submittedName>
        <fullName evidence="2">Uncharacterized protein</fullName>
    </submittedName>
</protein>
<organism evidence="2 3">
    <name type="scientific">Bionectria ochroleuca</name>
    <name type="common">Gliocladium roseum</name>
    <dbReference type="NCBI Taxonomy" id="29856"/>
    <lineage>
        <taxon>Eukaryota</taxon>
        <taxon>Fungi</taxon>
        <taxon>Dikarya</taxon>
        <taxon>Ascomycota</taxon>
        <taxon>Pezizomycotina</taxon>
        <taxon>Sordariomycetes</taxon>
        <taxon>Hypocreomycetidae</taxon>
        <taxon>Hypocreales</taxon>
        <taxon>Bionectriaceae</taxon>
        <taxon>Clonostachys</taxon>
    </lineage>
</organism>
<comment type="caution">
    <text evidence="2">The sequence shown here is derived from an EMBL/GenBank/DDBJ whole genome shotgun (WGS) entry which is preliminary data.</text>
</comment>
<dbReference type="Proteomes" id="UP000616885">
    <property type="component" value="Unassembled WGS sequence"/>
</dbReference>
<evidence type="ECO:0000256" key="1">
    <source>
        <dbReference type="SAM" id="MobiDB-lite"/>
    </source>
</evidence>
<sequence length="106" mass="12143">MWFSLWRDTGRSIHSLPSRMELSTSPLPSPSLPSKQTDRIGVPFDNKLPVLPHRGFNHSRGVAYFFPFLCFLSRAHREQGEVEEGASKHTAFMHWNCAVQSRSLFV</sequence>
<name>A0A8H7TJF5_BIOOC</name>
<evidence type="ECO:0000313" key="2">
    <source>
        <dbReference type="EMBL" id="KAF9750698.1"/>
    </source>
</evidence>
<feature type="region of interest" description="Disordered" evidence="1">
    <location>
        <begin position="19"/>
        <end position="38"/>
    </location>
</feature>
<dbReference type="EMBL" id="JADCTT010000006">
    <property type="protein sequence ID" value="KAF9750698.1"/>
    <property type="molecule type" value="Genomic_DNA"/>
</dbReference>
<gene>
    <name evidence="2" type="ORF">IM811_014918</name>
</gene>
<evidence type="ECO:0000313" key="3">
    <source>
        <dbReference type="Proteomes" id="UP000616885"/>
    </source>
</evidence>
<accession>A0A8H7TJF5</accession>
<dbReference type="AlphaFoldDB" id="A0A8H7TJF5"/>